<dbReference type="Pfam" id="PF02646">
    <property type="entry name" value="RmuC"/>
    <property type="match status" value="1"/>
</dbReference>
<dbReference type="AlphaFoldDB" id="A0A1I6TKY8"/>
<evidence type="ECO:0000313" key="7">
    <source>
        <dbReference type="EMBL" id="SFS89667.1"/>
    </source>
</evidence>
<name>A0A1I6TKY8_9CAUL</name>
<dbReference type="EMBL" id="FOZV01000011">
    <property type="protein sequence ID" value="SFS89667.1"/>
    <property type="molecule type" value="Genomic_DNA"/>
</dbReference>
<dbReference type="GO" id="GO:0006310">
    <property type="term" value="P:DNA recombination"/>
    <property type="evidence" value="ECO:0007669"/>
    <property type="project" value="UniProtKB-KW"/>
</dbReference>
<dbReference type="PANTHER" id="PTHR30563:SF0">
    <property type="entry name" value="DNA RECOMBINATION PROTEIN RMUC"/>
    <property type="match status" value="1"/>
</dbReference>
<proteinExistence type="inferred from homology"/>
<dbReference type="STRING" id="871741.SAMN05192570_0126"/>
<comment type="similarity">
    <text evidence="2">Belongs to the RmuC family.</text>
</comment>
<evidence type="ECO:0000256" key="6">
    <source>
        <dbReference type="SAM" id="Coils"/>
    </source>
</evidence>
<dbReference type="PANTHER" id="PTHR30563">
    <property type="entry name" value="DNA RECOMBINATION PROTEIN RMUC"/>
    <property type="match status" value="1"/>
</dbReference>
<comment type="function">
    <text evidence="1">Involved in DNA recombination.</text>
</comment>
<evidence type="ECO:0000313" key="8">
    <source>
        <dbReference type="Proteomes" id="UP000198788"/>
    </source>
</evidence>
<evidence type="ECO:0000256" key="1">
    <source>
        <dbReference type="ARBA" id="ARBA00003416"/>
    </source>
</evidence>
<protein>
    <recommendedName>
        <fullName evidence="3">DNA recombination protein RmuC homolog</fullName>
    </recommendedName>
</protein>
<feature type="coiled-coil region" evidence="6">
    <location>
        <begin position="116"/>
        <end position="180"/>
    </location>
</feature>
<organism evidence="7 8">
    <name type="scientific">Brevundimonas viscosa</name>
    <dbReference type="NCBI Taxonomy" id="871741"/>
    <lineage>
        <taxon>Bacteria</taxon>
        <taxon>Pseudomonadati</taxon>
        <taxon>Pseudomonadota</taxon>
        <taxon>Alphaproteobacteria</taxon>
        <taxon>Caulobacterales</taxon>
        <taxon>Caulobacteraceae</taxon>
        <taxon>Brevundimonas</taxon>
    </lineage>
</organism>
<reference evidence="8" key="1">
    <citation type="submission" date="2016-10" db="EMBL/GenBank/DDBJ databases">
        <authorList>
            <person name="Varghese N."/>
            <person name="Submissions S."/>
        </authorList>
    </citation>
    <scope>NUCLEOTIDE SEQUENCE [LARGE SCALE GENOMIC DNA]</scope>
    <source>
        <strain evidence="8">CGMCC 1.10683</strain>
    </source>
</reference>
<accession>A0A1I6TKY8</accession>
<evidence type="ECO:0000256" key="4">
    <source>
        <dbReference type="ARBA" id="ARBA00023054"/>
    </source>
</evidence>
<evidence type="ECO:0000256" key="2">
    <source>
        <dbReference type="ARBA" id="ARBA00009840"/>
    </source>
</evidence>
<dbReference type="RefSeq" id="WP_177221915.1">
    <property type="nucleotide sequence ID" value="NZ_FOZV01000011.1"/>
</dbReference>
<sequence>MNALLPVISVLTLVAAAAAVVVSGLALQAARRAARSGEDDRLLAALSREMAALRGEAGQNAATQRQELQGALKALSDSLDQRVGGLAANLTTHFTGFAELQQKIGTDLADGQHKRLSETNQTVLKLVETLQQQQAEGRKAMGEELEKVRTVLTANMEQLRKENEAKLEQMRATVDEKLQSTLDQRLDASFKQVSDRLESVQKGLGEMQTLATGVGDLKRVLTNVKSRGTWGEVQLGALLEDTLSAEQYAAQVAIRPRSPERVDFAVRLPGHDDQGQVWLPIDCKFPHEDYARLLAAQEVADPAAVELAGKALEKAVAAQAKSVAEKYIHPPHSTDFAYLYLPTEGLFAEIVRRDGFAADLRAKYRVEVAGPSNLTALLNSLRVGFRSLQIQKKSSEVWTELGKVKTAFERYGDALHAVDKKLDEAKNKVSDVSRKHTAVIRSLRNVESVPLPGGEPAADRLIGFDEDVAAE</sequence>
<evidence type="ECO:0000256" key="5">
    <source>
        <dbReference type="ARBA" id="ARBA00023172"/>
    </source>
</evidence>
<gene>
    <name evidence="7" type="ORF">SAMN05192570_0126</name>
</gene>
<dbReference type="SUPFAM" id="SSF58113">
    <property type="entry name" value="Apolipoprotein A-I"/>
    <property type="match status" value="1"/>
</dbReference>
<keyword evidence="8" id="KW-1185">Reference proteome</keyword>
<keyword evidence="4 6" id="KW-0175">Coiled coil</keyword>
<keyword evidence="5" id="KW-0233">DNA recombination</keyword>
<dbReference type="InterPro" id="IPR003798">
    <property type="entry name" value="DNA_recombination_RmuC"/>
</dbReference>
<dbReference type="Proteomes" id="UP000198788">
    <property type="component" value="Unassembled WGS sequence"/>
</dbReference>
<evidence type="ECO:0000256" key="3">
    <source>
        <dbReference type="ARBA" id="ARBA00021840"/>
    </source>
</evidence>